<evidence type="ECO:0000259" key="7">
    <source>
        <dbReference type="SMART" id="SM00562"/>
    </source>
</evidence>
<dbReference type="Pfam" id="PF00334">
    <property type="entry name" value="NDK"/>
    <property type="match status" value="1"/>
</dbReference>
<comment type="caution">
    <text evidence="6">Lacks conserved residue(s) required for the propagation of feature annotation.</text>
</comment>
<reference evidence="8" key="1">
    <citation type="submission" date="2021-09" db="EMBL/GenBank/DDBJ databases">
        <authorList>
            <consortium name="AG Swart"/>
            <person name="Singh M."/>
            <person name="Singh A."/>
            <person name="Seah K."/>
            <person name="Emmerich C."/>
        </authorList>
    </citation>
    <scope>NUCLEOTIDE SEQUENCE</scope>
    <source>
        <strain evidence="8">ATCC30299</strain>
    </source>
</reference>
<evidence type="ECO:0000256" key="5">
    <source>
        <dbReference type="ARBA" id="ARBA00022840"/>
    </source>
</evidence>
<evidence type="ECO:0000256" key="2">
    <source>
        <dbReference type="ARBA" id="ARBA00022679"/>
    </source>
</evidence>
<comment type="caution">
    <text evidence="8">The sequence shown here is derived from an EMBL/GenBank/DDBJ whole genome shotgun (WGS) entry which is preliminary data.</text>
</comment>
<accession>A0AAU9JYZ0</accession>
<dbReference type="PANTHER" id="PTHR46161">
    <property type="entry name" value="NUCLEOSIDE DIPHOSPHATE KINASE"/>
    <property type="match status" value="1"/>
</dbReference>
<dbReference type="InterPro" id="IPR034907">
    <property type="entry name" value="NDK-like_dom"/>
</dbReference>
<evidence type="ECO:0000256" key="1">
    <source>
        <dbReference type="ARBA" id="ARBA00008142"/>
    </source>
</evidence>
<name>A0AAU9JYZ0_9CILI</name>
<sequence length="490" mass="56273">MEIGKMEALPYTLAVIKPDTASSREKVENIIKRIEDSGLNIYERESRVLDKEDAQNLFAKFKNRDFYQDLIDYIQSGPCEILLLTMISGDPIRVWKELIGPSDPAEAKVKAPTSLRAQYGTSLLRNEFHGSDDYLQANRERDIFDFPVPVKEPDFSFDPYKITIESLMKFIFPPHLEHSNVTGRLDIFAYYGPIVNYHSVDLGCFCVNCSRLGKEKLGPECKAKPFKRGALEEPARRLLHEQEILDIWSELCEACKYHCDNYSHLPSGRNAQHLLTDIEITQLIREMNKNEIEQMLTAVKGSAAKTIILTIDLVEPDEIIYTASHVRSLFEDLDTDYFKRMDFYDMQKRVFDDRNARMAFWMSKITGAPVTNIKKKKPTDRKPEDISVTRKPMSLTQVEKPLTQVGTEWDTSIADQPKLGPNAQKVALLIKMHREGFLIGNGKDLNQVDTANNVRLLRNYAQGRNGSWNNYFAIKHPESGTTIFKRKHKK</sequence>
<dbReference type="InterPro" id="IPR036850">
    <property type="entry name" value="NDK-like_dom_sf"/>
</dbReference>
<keyword evidence="4" id="KW-0418">Kinase</keyword>
<evidence type="ECO:0000256" key="4">
    <source>
        <dbReference type="ARBA" id="ARBA00022777"/>
    </source>
</evidence>
<dbReference type="PANTHER" id="PTHR46161:SF3">
    <property type="entry name" value="NUCLEOSIDE DIPHOSPHATE KINASE DDB_G0292928-RELATED"/>
    <property type="match status" value="1"/>
</dbReference>
<dbReference type="GO" id="GO:0016301">
    <property type="term" value="F:kinase activity"/>
    <property type="evidence" value="ECO:0007669"/>
    <property type="project" value="UniProtKB-KW"/>
</dbReference>
<feature type="domain" description="Nucleoside diphosphate kinase-like" evidence="7">
    <location>
        <begin position="9"/>
        <end position="153"/>
    </location>
</feature>
<keyword evidence="3" id="KW-0547">Nucleotide-binding</keyword>
<gene>
    <name evidence="8" type="ORF">BSTOLATCC_MIC52353</name>
</gene>
<protein>
    <recommendedName>
        <fullName evidence="7">Nucleoside diphosphate kinase-like domain-containing protein</fullName>
    </recommendedName>
</protein>
<keyword evidence="2" id="KW-0808">Transferase</keyword>
<organism evidence="8 9">
    <name type="scientific">Blepharisma stoltei</name>
    <dbReference type="NCBI Taxonomy" id="1481888"/>
    <lineage>
        <taxon>Eukaryota</taxon>
        <taxon>Sar</taxon>
        <taxon>Alveolata</taxon>
        <taxon>Ciliophora</taxon>
        <taxon>Postciliodesmatophora</taxon>
        <taxon>Heterotrichea</taxon>
        <taxon>Heterotrichida</taxon>
        <taxon>Blepharismidae</taxon>
        <taxon>Blepharisma</taxon>
    </lineage>
</organism>
<dbReference type="Gene3D" id="3.30.70.141">
    <property type="entry name" value="Nucleoside diphosphate kinase-like domain"/>
    <property type="match status" value="1"/>
</dbReference>
<proteinExistence type="inferred from homology"/>
<dbReference type="GO" id="GO:0005524">
    <property type="term" value="F:ATP binding"/>
    <property type="evidence" value="ECO:0007669"/>
    <property type="project" value="UniProtKB-KW"/>
</dbReference>
<dbReference type="EMBL" id="CAJZBQ010000052">
    <property type="protein sequence ID" value="CAG9330944.1"/>
    <property type="molecule type" value="Genomic_DNA"/>
</dbReference>
<evidence type="ECO:0000313" key="8">
    <source>
        <dbReference type="EMBL" id="CAG9330944.1"/>
    </source>
</evidence>
<dbReference type="Proteomes" id="UP001162131">
    <property type="component" value="Unassembled WGS sequence"/>
</dbReference>
<comment type="similarity">
    <text evidence="1 6">Belongs to the NDK family.</text>
</comment>
<evidence type="ECO:0000256" key="6">
    <source>
        <dbReference type="PROSITE-ProRule" id="PRU00706"/>
    </source>
</evidence>
<dbReference type="AlphaFoldDB" id="A0AAU9JYZ0"/>
<evidence type="ECO:0000313" key="9">
    <source>
        <dbReference type="Proteomes" id="UP001162131"/>
    </source>
</evidence>
<dbReference type="SUPFAM" id="SSF54919">
    <property type="entry name" value="Nucleoside diphosphate kinase, NDK"/>
    <property type="match status" value="1"/>
</dbReference>
<keyword evidence="5" id="KW-0067">ATP-binding</keyword>
<evidence type="ECO:0000256" key="3">
    <source>
        <dbReference type="ARBA" id="ARBA00022741"/>
    </source>
</evidence>
<dbReference type="PROSITE" id="PS51374">
    <property type="entry name" value="NDPK_LIKE"/>
    <property type="match status" value="1"/>
</dbReference>
<dbReference type="SMART" id="SM00562">
    <property type="entry name" value="NDK"/>
    <property type="match status" value="1"/>
</dbReference>
<keyword evidence="9" id="KW-1185">Reference proteome</keyword>